<feature type="compositionally biased region" description="Polar residues" evidence="1">
    <location>
        <begin position="45"/>
        <end position="63"/>
    </location>
</feature>
<accession>A0A9W8TKH1</accession>
<feature type="compositionally biased region" description="Acidic residues" evidence="1">
    <location>
        <begin position="266"/>
        <end position="278"/>
    </location>
</feature>
<comment type="caution">
    <text evidence="2">The sequence shown here is derived from an EMBL/GenBank/DDBJ whole genome shotgun (WGS) entry which is preliminary data.</text>
</comment>
<gene>
    <name evidence="2" type="ORF">NPX13_g8102</name>
</gene>
<evidence type="ECO:0000313" key="3">
    <source>
        <dbReference type="Proteomes" id="UP001148614"/>
    </source>
</evidence>
<feature type="compositionally biased region" description="Basic and acidic residues" evidence="1">
    <location>
        <begin position="279"/>
        <end position="288"/>
    </location>
</feature>
<evidence type="ECO:0000313" key="2">
    <source>
        <dbReference type="EMBL" id="KAJ3563710.1"/>
    </source>
</evidence>
<reference evidence="2" key="1">
    <citation type="submission" date="2022-07" db="EMBL/GenBank/DDBJ databases">
        <title>Genome Sequence of Xylaria arbuscula.</title>
        <authorList>
            <person name="Buettner E."/>
        </authorList>
    </citation>
    <scope>NUCLEOTIDE SEQUENCE</scope>
    <source>
        <strain evidence="2">VT107</strain>
    </source>
</reference>
<feature type="compositionally biased region" description="Gly residues" evidence="1">
    <location>
        <begin position="1"/>
        <end position="10"/>
    </location>
</feature>
<dbReference type="AlphaFoldDB" id="A0A9W8TKH1"/>
<evidence type="ECO:0000256" key="1">
    <source>
        <dbReference type="SAM" id="MobiDB-lite"/>
    </source>
</evidence>
<name>A0A9W8TKH1_9PEZI</name>
<organism evidence="2 3">
    <name type="scientific">Xylaria arbuscula</name>
    <dbReference type="NCBI Taxonomy" id="114810"/>
    <lineage>
        <taxon>Eukaryota</taxon>
        <taxon>Fungi</taxon>
        <taxon>Dikarya</taxon>
        <taxon>Ascomycota</taxon>
        <taxon>Pezizomycotina</taxon>
        <taxon>Sordariomycetes</taxon>
        <taxon>Xylariomycetidae</taxon>
        <taxon>Xylariales</taxon>
        <taxon>Xylariaceae</taxon>
        <taxon>Xylaria</taxon>
    </lineage>
</organism>
<keyword evidence="3" id="KW-1185">Reference proteome</keyword>
<protein>
    <submittedName>
        <fullName evidence="2">Uncharacterized protein</fullName>
    </submittedName>
</protein>
<feature type="compositionally biased region" description="Basic residues" evidence="1">
    <location>
        <begin position="84"/>
        <end position="97"/>
    </location>
</feature>
<sequence length="288" mass="31879">MNWGNGGNGDNGNHNGSGFTVRGRGGRGGRGRGGGYLGTRFDPNYHNNRGHGNQGDHQGNDPDQYQGRRGGYQGGNYNPEYHNRRGRGRGRGNRGHRSNRDDATRHDRNEVAEPAAGLSNLPLAFLVNFTTTVVEKLERDIQGDHRICTCYTPNGTHCYHTIVELYANNLRQVAELQTELVRFLEFLMRSGDEEVYNYFRACLDAFLVRHPNTLLETVLQTMGRSGVVTLGNGVSTGQGTGVIFDGFETTLGAHGNRTSSGFAETTTDEDDEEDLSDYYDPRDLDDIE</sequence>
<feature type="region of interest" description="Disordered" evidence="1">
    <location>
        <begin position="1"/>
        <end position="108"/>
    </location>
</feature>
<feature type="region of interest" description="Disordered" evidence="1">
    <location>
        <begin position="255"/>
        <end position="288"/>
    </location>
</feature>
<dbReference type="Proteomes" id="UP001148614">
    <property type="component" value="Unassembled WGS sequence"/>
</dbReference>
<feature type="compositionally biased region" description="Basic and acidic residues" evidence="1">
    <location>
        <begin position="98"/>
        <end position="108"/>
    </location>
</feature>
<proteinExistence type="predicted"/>
<dbReference type="EMBL" id="JANPWZ010001717">
    <property type="protein sequence ID" value="KAJ3563710.1"/>
    <property type="molecule type" value="Genomic_DNA"/>
</dbReference>